<accession>A0A1D8P7F1</accession>
<dbReference type="InterPro" id="IPR051531">
    <property type="entry name" value="N-acetyltransferase"/>
</dbReference>
<dbReference type="InterPro" id="IPR016181">
    <property type="entry name" value="Acyl_CoA_acyltransferase"/>
</dbReference>
<dbReference type="PANTHER" id="PTHR43792:SF1">
    <property type="entry name" value="N-ACETYLTRANSFERASE DOMAIN-CONTAINING PROTEIN"/>
    <property type="match status" value="1"/>
</dbReference>
<feature type="domain" description="N-acetyltransferase" evidence="1">
    <location>
        <begin position="8"/>
        <end position="167"/>
    </location>
</feature>
<gene>
    <name evidence="2" type="ORF">LPB138_07250</name>
</gene>
<protein>
    <recommendedName>
        <fullName evidence="1">N-acetyltransferase domain-containing protein</fullName>
    </recommendedName>
</protein>
<dbReference type="PANTHER" id="PTHR43792">
    <property type="entry name" value="GNAT FAMILY, PUTATIVE (AFU_ORTHOLOGUE AFUA_3G00765)-RELATED-RELATED"/>
    <property type="match status" value="1"/>
</dbReference>
<reference evidence="2 3" key="1">
    <citation type="submission" date="2016-10" db="EMBL/GenBank/DDBJ databases">
        <title>Lutibacter sp. LPB0138, isolated from marine gastropod.</title>
        <authorList>
            <person name="Kim E."/>
            <person name="Yi H."/>
        </authorList>
    </citation>
    <scope>NUCLEOTIDE SEQUENCE [LARGE SCALE GENOMIC DNA]</scope>
    <source>
        <strain evidence="2 3">LPB0138</strain>
    </source>
</reference>
<evidence type="ECO:0000313" key="3">
    <source>
        <dbReference type="Proteomes" id="UP000176050"/>
    </source>
</evidence>
<keyword evidence="3" id="KW-1185">Reference proteome</keyword>
<dbReference type="InterPro" id="IPR000182">
    <property type="entry name" value="GNAT_dom"/>
</dbReference>
<dbReference type="PROSITE" id="PS51186">
    <property type="entry name" value="GNAT"/>
    <property type="match status" value="1"/>
</dbReference>
<organism evidence="2 3">
    <name type="scientific">Urechidicola croceus</name>
    <dbReference type="NCBI Taxonomy" id="1850246"/>
    <lineage>
        <taxon>Bacteria</taxon>
        <taxon>Pseudomonadati</taxon>
        <taxon>Bacteroidota</taxon>
        <taxon>Flavobacteriia</taxon>
        <taxon>Flavobacteriales</taxon>
        <taxon>Flavobacteriaceae</taxon>
        <taxon>Urechidicola</taxon>
    </lineage>
</organism>
<dbReference type="STRING" id="1850246.LPB138_07250"/>
<dbReference type="OrthoDB" id="9798081at2"/>
<dbReference type="KEGG" id="lul:LPB138_07250"/>
<dbReference type="RefSeq" id="WP_070236624.1">
    <property type="nucleotide sequence ID" value="NZ_CP017478.1"/>
</dbReference>
<evidence type="ECO:0000313" key="2">
    <source>
        <dbReference type="EMBL" id="AOW20481.1"/>
    </source>
</evidence>
<dbReference type="EMBL" id="CP017478">
    <property type="protein sequence ID" value="AOW20481.1"/>
    <property type="molecule type" value="Genomic_DNA"/>
</dbReference>
<dbReference type="AlphaFoldDB" id="A0A1D8P7F1"/>
<proteinExistence type="predicted"/>
<name>A0A1D8P7F1_9FLAO</name>
<dbReference type="Proteomes" id="UP000176050">
    <property type="component" value="Chromosome"/>
</dbReference>
<dbReference type="GO" id="GO:0016747">
    <property type="term" value="F:acyltransferase activity, transferring groups other than amino-acyl groups"/>
    <property type="evidence" value="ECO:0007669"/>
    <property type="project" value="InterPro"/>
</dbReference>
<sequence length="167" mass="19231">MLLETERLIISKMTVEYAPFILELLNDPDYIRFIGDKKVKTLKEAEKHIIEKYLENYNNQKIGFYLVSLKKDKTPIGTSGLVDREGLDCHDIGFAYLPKFRGKGYAYEAAKKILDYATNELKLNPIAAITTKDNIKSANLLERLGLKFEKLILIPNDSEELRLFKTQ</sequence>
<dbReference type="Gene3D" id="3.40.630.30">
    <property type="match status" value="1"/>
</dbReference>
<dbReference type="Pfam" id="PF13302">
    <property type="entry name" value="Acetyltransf_3"/>
    <property type="match status" value="1"/>
</dbReference>
<dbReference type="SUPFAM" id="SSF55729">
    <property type="entry name" value="Acyl-CoA N-acyltransferases (Nat)"/>
    <property type="match status" value="1"/>
</dbReference>
<evidence type="ECO:0000259" key="1">
    <source>
        <dbReference type="PROSITE" id="PS51186"/>
    </source>
</evidence>